<reference evidence="8 9" key="1">
    <citation type="journal article" date="2015" name="Genome Biol. Evol.">
        <title>The genome of winter moth (Operophtera brumata) provides a genomic perspective on sexual dimorphism and phenology.</title>
        <authorList>
            <person name="Derks M.F."/>
            <person name="Smit S."/>
            <person name="Salis L."/>
            <person name="Schijlen E."/>
            <person name="Bossers A."/>
            <person name="Mateman C."/>
            <person name="Pijl A.S."/>
            <person name="de Ridder D."/>
            <person name="Groenen M.A."/>
            <person name="Visser M.E."/>
            <person name="Megens H.J."/>
        </authorList>
    </citation>
    <scope>NUCLEOTIDE SEQUENCE [LARGE SCALE GENOMIC DNA]</scope>
    <source>
        <strain evidence="8">WM2013NL</strain>
        <tissue evidence="8">Head and thorax</tissue>
    </source>
</reference>
<dbReference type="InterPro" id="IPR051163">
    <property type="entry name" value="Sodium:Solute_Symporter_SSF"/>
</dbReference>
<feature type="non-terminal residue" evidence="8">
    <location>
        <position position="334"/>
    </location>
</feature>
<evidence type="ECO:0000256" key="3">
    <source>
        <dbReference type="ARBA" id="ARBA00022475"/>
    </source>
</evidence>
<sequence>MSVSIYGCQQTFVQRYCSMSSEARVRRTLLTNVPAVTVLFSLSWVVGMALYAVYKDCDPLAAGVISAPDEVLPYYVEDHFLVSNVNSLATVTWEDFVSAAAPFKGISDKQQLTIIKIIGVIYGSLLVTSATSGALLGVFTLAALCPVANGTGALCGMVAAHFITIWMAAGRLLESSLYKMYAISYMWYAVIGTLTCVIIGVIVGALTGKESDKFDEKLLHPAVARIYRKMPGAKRTYSTEKTDNEKESSVKTEVTVADDVKSEINNISDVTPHNNKSELNSHNNTSEIKHIAHHNNNFEVYTPYQNYETESNVGFTVANNCKLKPKEDISGLSS</sequence>
<keyword evidence="5" id="KW-0406">Ion transport</keyword>
<evidence type="ECO:0000256" key="4">
    <source>
        <dbReference type="ARBA" id="ARBA00023053"/>
    </source>
</evidence>
<accession>A0A0L7KM29</accession>
<dbReference type="EMBL" id="JTDY01008839">
    <property type="protein sequence ID" value="KOB64367.1"/>
    <property type="molecule type" value="Genomic_DNA"/>
</dbReference>
<keyword evidence="7" id="KW-0812">Transmembrane</keyword>
<keyword evidence="6" id="KW-0739">Sodium transport</keyword>
<dbReference type="Proteomes" id="UP000037510">
    <property type="component" value="Unassembled WGS sequence"/>
</dbReference>
<gene>
    <name evidence="8" type="ORF">OBRU01_24378</name>
</gene>
<comment type="caution">
    <text evidence="8">The sequence shown here is derived from an EMBL/GenBank/DDBJ whole genome shotgun (WGS) entry which is preliminary data.</text>
</comment>
<dbReference type="Gene3D" id="1.20.1730.10">
    <property type="entry name" value="Sodium/glucose cotransporter"/>
    <property type="match status" value="1"/>
</dbReference>
<keyword evidence="9" id="KW-1185">Reference proteome</keyword>
<feature type="transmembrane region" description="Helical" evidence="7">
    <location>
        <begin position="185"/>
        <end position="207"/>
    </location>
</feature>
<proteinExistence type="predicted"/>
<keyword evidence="2" id="KW-0813">Transport</keyword>
<feature type="transmembrane region" description="Helical" evidence="7">
    <location>
        <begin position="117"/>
        <end position="144"/>
    </location>
</feature>
<keyword evidence="7" id="KW-0472">Membrane</keyword>
<evidence type="ECO:0000256" key="7">
    <source>
        <dbReference type="SAM" id="Phobius"/>
    </source>
</evidence>
<name>A0A0L7KM29_OPEBR</name>
<keyword evidence="4" id="KW-0915">Sodium</keyword>
<evidence type="ECO:0000313" key="9">
    <source>
        <dbReference type="Proteomes" id="UP000037510"/>
    </source>
</evidence>
<dbReference type="STRING" id="104452.A0A0L7KM29"/>
<evidence type="ECO:0000256" key="5">
    <source>
        <dbReference type="ARBA" id="ARBA00023065"/>
    </source>
</evidence>
<keyword evidence="7" id="KW-1133">Transmembrane helix</keyword>
<feature type="transmembrane region" description="Helical" evidence="7">
    <location>
        <begin position="29"/>
        <end position="54"/>
    </location>
</feature>
<evidence type="ECO:0000256" key="2">
    <source>
        <dbReference type="ARBA" id="ARBA00022448"/>
    </source>
</evidence>
<dbReference type="GO" id="GO:0015293">
    <property type="term" value="F:symporter activity"/>
    <property type="evidence" value="ECO:0007669"/>
    <property type="project" value="TreeGrafter"/>
</dbReference>
<dbReference type="GO" id="GO:0005886">
    <property type="term" value="C:plasma membrane"/>
    <property type="evidence" value="ECO:0007669"/>
    <property type="project" value="UniProtKB-SubCell"/>
</dbReference>
<evidence type="ECO:0000313" key="8">
    <source>
        <dbReference type="EMBL" id="KOB64367.1"/>
    </source>
</evidence>
<feature type="transmembrane region" description="Helical" evidence="7">
    <location>
        <begin position="151"/>
        <end position="173"/>
    </location>
</feature>
<evidence type="ECO:0000256" key="1">
    <source>
        <dbReference type="ARBA" id="ARBA00004651"/>
    </source>
</evidence>
<dbReference type="InterPro" id="IPR038377">
    <property type="entry name" value="Na/Glc_symporter_sf"/>
</dbReference>
<comment type="subcellular location">
    <subcellularLocation>
        <location evidence="1">Cell membrane</location>
        <topology evidence="1">Multi-pass membrane protein</topology>
    </subcellularLocation>
</comment>
<evidence type="ECO:0000256" key="6">
    <source>
        <dbReference type="ARBA" id="ARBA00023201"/>
    </source>
</evidence>
<keyword evidence="3" id="KW-1003">Cell membrane</keyword>
<organism evidence="8 9">
    <name type="scientific">Operophtera brumata</name>
    <name type="common">Winter moth</name>
    <name type="synonym">Phalaena brumata</name>
    <dbReference type="NCBI Taxonomy" id="104452"/>
    <lineage>
        <taxon>Eukaryota</taxon>
        <taxon>Metazoa</taxon>
        <taxon>Ecdysozoa</taxon>
        <taxon>Arthropoda</taxon>
        <taxon>Hexapoda</taxon>
        <taxon>Insecta</taxon>
        <taxon>Pterygota</taxon>
        <taxon>Neoptera</taxon>
        <taxon>Endopterygota</taxon>
        <taxon>Lepidoptera</taxon>
        <taxon>Glossata</taxon>
        <taxon>Ditrysia</taxon>
        <taxon>Geometroidea</taxon>
        <taxon>Geometridae</taxon>
        <taxon>Larentiinae</taxon>
        <taxon>Operophtera</taxon>
    </lineage>
</organism>
<dbReference type="PANTHER" id="PTHR42985:SF2">
    <property type="entry name" value="SODIUM-DEPENDENT MULTIVITAMIN TRANSPORTER"/>
    <property type="match status" value="1"/>
</dbReference>
<dbReference type="GO" id="GO:0006814">
    <property type="term" value="P:sodium ion transport"/>
    <property type="evidence" value="ECO:0007669"/>
    <property type="project" value="UniProtKB-KW"/>
</dbReference>
<dbReference type="PANTHER" id="PTHR42985">
    <property type="entry name" value="SODIUM-COUPLED MONOCARBOXYLATE TRANSPORTER"/>
    <property type="match status" value="1"/>
</dbReference>
<dbReference type="AlphaFoldDB" id="A0A0L7KM29"/>
<protein>
    <submittedName>
        <fullName evidence="8">Sodium/solute symporter</fullName>
    </submittedName>
</protein>